<dbReference type="PANTHER" id="PTHR36576">
    <property type="entry name" value="UPF0654 PROTEIN C11D3.01C-RELATED"/>
    <property type="match status" value="1"/>
</dbReference>
<dbReference type="InterPro" id="IPR018824">
    <property type="entry name" value="Conidiation-specific_6"/>
</dbReference>
<reference evidence="2 3" key="1">
    <citation type="submission" date="2015-12" db="EMBL/GenBank/DDBJ databases">
        <title>Draft genome sequence of Moniliophthora roreri, the causal agent of frosty pod rot of cacao.</title>
        <authorList>
            <person name="Aime M.C."/>
            <person name="Diaz-Valderrama J.R."/>
            <person name="Kijpornyongpan T."/>
            <person name="Phillips-Mora W."/>
        </authorList>
    </citation>
    <scope>NUCLEOTIDE SEQUENCE [LARGE SCALE GENOMIC DNA]</scope>
    <source>
        <strain evidence="2 3">MCA 2952</strain>
    </source>
</reference>
<dbReference type="GO" id="GO:0005737">
    <property type="term" value="C:cytoplasm"/>
    <property type="evidence" value="ECO:0007669"/>
    <property type="project" value="TreeGrafter"/>
</dbReference>
<gene>
    <name evidence="2" type="ORF">WG66_4658</name>
</gene>
<name>A0A0W0G2Q2_MONRR</name>
<dbReference type="EMBL" id="LATX01001295">
    <property type="protein sequence ID" value="KTB42859.1"/>
    <property type="molecule type" value="Genomic_DNA"/>
</dbReference>
<feature type="compositionally biased region" description="Basic and acidic residues" evidence="1">
    <location>
        <begin position="142"/>
        <end position="153"/>
    </location>
</feature>
<dbReference type="InterPro" id="IPR052670">
    <property type="entry name" value="UPF0654_domain"/>
</dbReference>
<comment type="caution">
    <text evidence="2">The sequence shown here is derived from an EMBL/GenBank/DDBJ whole genome shotgun (WGS) entry which is preliminary data.</text>
</comment>
<sequence length="159" mass="17355">MSTNDAHTNHVLGGYKATLKSMTFNLSMTISLTIMLYPDENASEEAKAHASEVLDQQGATTEIVSNTGTGDAHTNHILGGYKATYVIEEVNNNASDQAKQHASEVLNEHGASTKPLPQSQRNEHPDHERVKAGYKAALHNPRVSDEAKQKAEEFLENTD</sequence>
<accession>A0A0W0G2Q2</accession>
<feature type="compositionally biased region" description="Basic and acidic residues" evidence="1">
    <location>
        <begin position="121"/>
        <end position="131"/>
    </location>
</feature>
<feature type="region of interest" description="Disordered" evidence="1">
    <location>
        <begin position="92"/>
        <end position="159"/>
    </location>
</feature>
<evidence type="ECO:0000256" key="1">
    <source>
        <dbReference type="SAM" id="MobiDB-lite"/>
    </source>
</evidence>
<organism evidence="2 3">
    <name type="scientific">Moniliophthora roreri</name>
    <name type="common">Frosty pod rot fungus</name>
    <name type="synonym">Monilia roreri</name>
    <dbReference type="NCBI Taxonomy" id="221103"/>
    <lineage>
        <taxon>Eukaryota</taxon>
        <taxon>Fungi</taxon>
        <taxon>Dikarya</taxon>
        <taxon>Basidiomycota</taxon>
        <taxon>Agaricomycotina</taxon>
        <taxon>Agaricomycetes</taxon>
        <taxon>Agaricomycetidae</taxon>
        <taxon>Agaricales</taxon>
        <taxon>Marasmiineae</taxon>
        <taxon>Marasmiaceae</taxon>
        <taxon>Moniliophthora</taxon>
    </lineage>
</organism>
<dbReference type="Proteomes" id="UP000054988">
    <property type="component" value="Unassembled WGS sequence"/>
</dbReference>
<evidence type="ECO:0000313" key="2">
    <source>
        <dbReference type="EMBL" id="KTB42859.1"/>
    </source>
</evidence>
<proteinExistence type="predicted"/>
<evidence type="ECO:0008006" key="4">
    <source>
        <dbReference type="Google" id="ProtNLM"/>
    </source>
</evidence>
<dbReference type="PANTHER" id="PTHR36576:SF1">
    <property type="entry name" value="UPF0654 PROTEIN C11D3.01C-RELATED"/>
    <property type="match status" value="1"/>
</dbReference>
<dbReference type="AlphaFoldDB" id="A0A0W0G2Q2"/>
<protein>
    <recommendedName>
        <fullName evidence="4">Conidiation-specific protein 6</fullName>
    </recommendedName>
</protein>
<evidence type="ECO:0000313" key="3">
    <source>
        <dbReference type="Proteomes" id="UP000054988"/>
    </source>
</evidence>
<dbReference type="Pfam" id="PF10346">
    <property type="entry name" value="Con-6"/>
    <property type="match status" value="2"/>
</dbReference>